<sequence>MDQGVDHRGGVVAEDLAPTPERLARLRRMFHAKTVAGVDNAELAFRTDLSSGLRARDFTTGARLPAIVLLSSQTAPSGRTAAPMSGARHFLDPNGQVTRERVDTLAFNPRHAPADSYLLDNRDLARRTV</sequence>
<organism evidence="2">
    <name type="scientific">Streptomyces sp. R08</name>
    <dbReference type="NCBI Taxonomy" id="3238624"/>
    <lineage>
        <taxon>Bacteria</taxon>
        <taxon>Bacillati</taxon>
        <taxon>Actinomycetota</taxon>
        <taxon>Actinomycetes</taxon>
        <taxon>Kitasatosporales</taxon>
        <taxon>Streptomycetaceae</taxon>
        <taxon>Streptomyces</taxon>
    </lineage>
</organism>
<feature type="region of interest" description="Disordered" evidence="1">
    <location>
        <begin position="75"/>
        <end position="95"/>
    </location>
</feature>
<dbReference type="EMBL" id="CP163431">
    <property type="protein sequence ID" value="XDQ08177.1"/>
    <property type="molecule type" value="Genomic_DNA"/>
</dbReference>
<name>A0AB39MPW1_9ACTN</name>
<dbReference type="RefSeq" id="WP_369192803.1">
    <property type="nucleotide sequence ID" value="NZ_CP163431.1"/>
</dbReference>
<protein>
    <submittedName>
        <fullName evidence="2">Uncharacterized protein</fullName>
    </submittedName>
</protein>
<evidence type="ECO:0000313" key="2">
    <source>
        <dbReference type="EMBL" id="XDQ08177.1"/>
    </source>
</evidence>
<proteinExistence type="predicted"/>
<reference evidence="2" key="1">
    <citation type="submission" date="2024-07" db="EMBL/GenBank/DDBJ databases">
        <authorList>
            <person name="Yu S.T."/>
        </authorList>
    </citation>
    <scope>NUCLEOTIDE SEQUENCE</scope>
    <source>
        <strain evidence="2">R08</strain>
    </source>
</reference>
<gene>
    <name evidence="2" type="ORF">AB5J58_48045</name>
</gene>
<dbReference type="AlphaFoldDB" id="A0AB39MPW1"/>
<evidence type="ECO:0000256" key="1">
    <source>
        <dbReference type="SAM" id="MobiDB-lite"/>
    </source>
</evidence>
<accession>A0AB39MPW1</accession>